<name>A0A8X6NPW1_NEPPI</name>
<gene>
    <name evidence="1" type="ORF">NPIL_526931</name>
</gene>
<reference evidence="1" key="1">
    <citation type="submission" date="2020-08" db="EMBL/GenBank/DDBJ databases">
        <title>Multicomponent nature underlies the extraordinary mechanical properties of spider dragline silk.</title>
        <authorList>
            <person name="Kono N."/>
            <person name="Nakamura H."/>
            <person name="Mori M."/>
            <person name="Yoshida Y."/>
            <person name="Ohtoshi R."/>
            <person name="Malay A.D."/>
            <person name="Moran D.A.P."/>
            <person name="Tomita M."/>
            <person name="Numata K."/>
            <person name="Arakawa K."/>
        </authorList>
    </citation>
    <scope>NUCLEOTIDE SEQUENCE</scope>
</reference>
<protein>
    <submittedName>
        <fullName evidence="1">Uncharacterized protein</fullName>
    </submittedName>
</protein>
<sequence>MQCAEIDVLVSEPEGSLRHGSTRTQREMSFKMLFVLLSKKTRPGFKKIGPSLFVWFQNLFHSAKASLSAGIEANPISLTISLWRLPGGPFSRSSEQFKENATHRN</sequence>
<organism evidence="1 2">
    <name type="scientific">Nephila pilipes</name>
    <name type="common">Giant wood spider</name>
    <name type="synonym">Nephila maculata</name>
    <dbReference type="NCBI Taxonomy" id="299642"/>
    <lineage>
        <taxon>Eukaryota</taxon>
        <taxon>Metazoa</taxon>
        <taxon>Ecdysozoa</taxon>
        <taxon>Arthropoda</taxon>
        <taxon>Chelicerata</taxon>
        <taxon>Arachnida</taxon>
        <taxon>Araneae</taxon>
        <taxon>Araneomorphae</taxon>
        <taxon>Entelegynae</taxon>
        <taxon>Araneoidea</taxon>
        <taxon>Nephilidae</taxon>
        <taxon>Nephila</taxon>
    </lineage>
</organism>
<dbReference type="Proteomes" id="UP000887013">
    <property type="component" value="Unassembled WGS sequence"/>
</dbReference>
<keyword evidence="2" id="KW-1185">Reference proteome</keyword>
<proteinExistence type="predicted"/>
<accession>A0A8X6NPW1</accession>
<comment type="caution">
    <text evidence="1">The sequence shown here is derived from an EMBL/GenBank/DDBJ whole genome shotgun (WGS) entry which is preliminary data.</text>
</comment>
<evidence type="ECO:0000313" key="1">
    <source>
        <dbReference type="EMBL" id="GFT24759.1"/>
    </source>
</evidence>
<dbReference type="EMBL" id="BMAW01060139">
    <property type="protein sequence ID" value="GFT24759.1"/>
    <property type="molecule type" value="Genomic_DNA"/>
</dbReference>
<dbReference type="AlphaFoldDB" id="A0A8X6NPW1"/>
<evidence type="ECO:0000313" key="2">
    <source>
        <dbReference type="Proteomes" id="UP000887013"/>
    </source>
</evidence>